<dbReference type="InterPro" id="IPR003661">
    <property type="entry name" value="HisK_dim/P_dom"/>
</dbReference>
<dbReference type="SMART" id="SM00388">
    <property type="entry name" value="HisKA"/>
    <property type="match status" value="1"/>
</dbReference>
<evidence type="ECO:0000256" key="8">
    <source>
        <dbReference type="ARBA" id="ARBA00023136"/>
    </source>
</evidence>
<keyword evidence="5" id="KW-0597">Phosphoprotein</keyword>
<dbReference type="InterPro" id="IPR013655">
    <property type="entry name" value="PAS_fold_3"/>
</dbReference>
<evidence type="ECO:0000256" key="2">
    <source>
        <dbReference type="ARBA" id="ARBA00004651"/>
    </source>
</evidence>
<proteinExistence type="predicted"/>
<evidence type="ECO:0000256" key="6">
    <source>
        <dbReference type="ARBA" id="ARBA00022692"/>
    </source>
</evidence>
<dbReference type="SUPFAM" id="SSF47384">
    <property type="entry name" value="Homodimeric domain of signal transducing histidine kinase"/>
    <property type="match status" value="1"/>
</dbReference>
<dbReference type="InterPro" id="IPR033480">
    <property type="entry name" value="sCache_2"/>
</dbReference>
<evidence type="ECO:0000256" key="3">
    <source>
        <dbReference type="ARBA" id="ARBA00012438"/>
    </source>
</evidence>
<dbReference type="GO" id="GO:0005886">
    <property type="term" value="C:plasma membrane"/>
    <property type="evidence" value="ECO:0007669"/>
    <property type="project" value="UniProtKB-SubCell"/>
</dbReference>
<comment type="catalytic activity">
    <reaction evidence="1">
        <text>ATP + protein L-histidine = ADP + protein N-phospho-L-histidine.</text>
        <dbReference type="EC" id="2.7.13.3"/>
    </reaction>
</comment>
<dbReference type="InterPro" id="IPR003594">
    <property type="entry name" value="HATPase_dom"/>
</dbReference>
<keyword evidence="13" id="KW-1185">Reference proteome</keyword>
<dbReference type="Proteomes" id="UP000186074">
    <property type="component" value="Chromosome"/>
</dbReference>
<dbReference type="SUPFAM" id="SSF55785">
    <property type="entry name" value="PYP-like sensor domain (PAS domain)"/>
    <property type="match status" value="1"/>
</dbReference>
<dbReference type="Pfam" id="PF08447">
    <property type="entry name" value="PAS_3"/>
    <property type="match status" value="1"/>
</dbReference>
<dbReference type="InterPro" id="IPR000700">
    <property type="entry name" value="PAS-assoc_C"/>
</dbReference>
<dbReference type="Pfam" id="PF02518">
    <property type="entry name" value="HATPase_c"/>
    <property type="match status" value="1"/>
</dbReference>
<dbReference type="PANTHER" id="PTHR43065">
    <property type="entry name" value="SENSOR HISTIDINE KINASE"/>
    <property type="match status" value="1"/>
</dbReference>
<dbReference type="GO" id="GO:0000155">
    <property type="term" value="F:phosphorelay sensor kinase activity"/>
    <property type="evidence" value="ECO:0007669"/>
    <property type="project" value="InterPro"/>
</dbReference>
<dbReference type="SUPFAM" id="SSF55874">
    <property type="entry name" value="ATPase domain of HSP90 chaperone/DNA topoisomerase II/histidine kinase"/>
    <property type="match status" value="1"/>
</dbReference>
<keyword evidence="6 9" id="KW-0812">Transmembrane</keyword>
<dbReference type="RefSeq" id="WP_076088240.1">
    <property type="nucleotide sequence ID" value="NZ_CP019070.1"/>
</dbReference>
<organism evidence="12 13">
    <name type="scientific">Poseidonibacter parvus</name>
    <dbReference type="NCBI Taxonomy" id="1850254"/>
    <lineage>
        <taxon>Bacteria</taxon>
        <taxon>Pseudomonadati</taxon>
        <taxon>Campylobacterota</taxon>
        <taxon>Epsilonproteobacteria</taxon>
        <taxon>Campylobacterales</taxon>
        <taxon>Arcobacteraceae</taxon>
        <taxon>Poseidonibacter</taxon>
    </lineage>
</organism>
<evidence type="ECO:0000259" key="10">
    <source>
        <dbReference type="PROSITE" id="PS50109"/>
    </source>
</evidence>
<keyword evidence="4" id="KW-1003">Cell membrane</keyword>
<dbReference type="NCBIfam" id="TIGR00229">
    <property type="entry name" value="sensory_box"/>
    <property type="match status" value="1"/>
</dbReference>
<evidence type="ECO:0000259" key="11">
    <source>
        <dbReference type="PROSITE" id="PS50113"/>
    </source>
</evidence>
<dbReference type="OrthoDB" id="5348736at2"/>
<reference evidence="12 13" key="1">
    <citation type="submission" date="2017-01" db="EMBL/GenBank/DDBJ databases">
        <title>Genome sequencing of Arcobacter sp. LPB0137.</title>
        <authorList>
            <person name="Lee G.-W."/>
            <person name="Yi H."/>
        </authorList>
    </citation>
    <scope>NUCLEOTIDE SEQUENCE [LARGE SCALE GENOMIC DNA]</scope>
    <source>
        <strain evidence="12 13">LPB0137</strain>
    </source>
</reference>
<dbReference type="Gene3D" id="3.30.450.20">
    <property type="entry name" value="PAS domain"/>
    <property type="match status" value="2"/>
</dbReference>
<dbReference type="EMBL" id="CP019070">
    <property type="protein sequence ID" value="APW66449.1"/>
    <property type="molecule type" value="Genomic_DNA"/>
</dbReference>
<dbReference type="SMART" id="SM00387">
    <property type="entry name" value="HATPase_c"/>
    <property type="match status" value="1"/>
</dbReference>
<dbReference type="SMART" id="SM01049">
    <property type="entry name" value="Cache_2"/>
    <property type="match status" value="1"/>
</dbReference>
<dbReference type="PROSITE" id="PS50109">
    <property type="entry name" value="HIS_KIN"/>
    <property type="match status" value="1"/>
</dbReference>
<dbReference type="Pfam" id="PF08269">
    <property type="entry name" value="dCache_2"/>
    <property type="match status" value="1"/>
</dbReference>
<protein>
    <recommendedName>
        <fullName evidence="3">histidine kinase</fullName>
        <ecNumber evidence="3">2.7.13.3</ecNumber>
    </recommendedName>
</protein>
<dbReference type="Gene3D" id="2.10.70.100">
    <property type="match status" value="1"/>
</dbReference>
<evidence type="ECO:0000256" key="1">
    <source>
        <dbReference type="ARBA" id="ARBA00000085"/>
    </source>
</evidence>
<gene>
    <name evidence="12" type="ORF">LPB137_11585</name>
</gene>
<dbReference type="Pfam" id="PF00512">
    <property type="entry name" value="HisKA"/>
    <property type="match status" value="1"/>
</dbReference>
<evidence type="ECO:0000256" key="5">
    <source>
        <dbReference type="ARBA" id="ARBA00022553"/>
    </source>
</evidence>
<dbReference type="Gene3D" id="3.30.565.10">
    <property type="entry name" value="Histidine kinase-like ATPase, C-terminal domain"/>
    <property type="match status" value="1"/>
</dbReference>
<dbReference type="InterPro" id="IPR005467">
    <property type="entry name" value="His_kinase_dom"/>
</dbReference>
<dbReference type="InterPro" id="IPR036097">
    <property type="entry name" value="HisK_dim/P_sf"/>
</dbReference>
<feature type="domain" description="Histidine kinase" evidence="10">
    <location>
        <begin position="526"/>
        <end position="749"/>
    </location>
</feature>
<dbReference type="InterPro" id="IPR036890">
    <property type="entry name" value="HATPase_C_sf"/>
</dbReference>
<dbReference type="CDD" id="cd00082">
    <property type="entry name" value="HisKA"/>
    <property type="match status" value="1"/>
</dbReference>
<keyword evidence="7 9" id="KW-1133">Transmembrane helix</keyword>
<accession>A0A1P8KPN0</accession>
<dbReference type="Gene3D" id="1.10.287.130">
    <property type="match status" value="1"/>
</dbReference>
<feature type="transmembrane region" description="Helical" evidence="9">
    <location>
        <begin position="12"/>
        <end position="32"/>
    </location>
</feature>
<feature type="domain" description="PAC" evidence="11">
    <location>
        <begin position="454"/>
        <end position="506"/>
    </location>
</feature>
<dbReference type="STRING" id="1850254.LPB137_11585"/>
<feature type="transmembrane region" description="Helical" evidence="9">
    <location>
        <begin position="344"/>
        <end position="362"/>
    </location>
</feature>
<keyword evidence="8 9" id="KW-0472">Membrane</keyword>
<dbReference type="InterPro" id="IPR004010">
    <property type="entry name" value="Double_Cache_2"/>
</dbReference>
<dbReference type="PRINTS" id="PR00344">
    <property type="entry name" value="BCTRLSENSOR"/>
</dbReference>
<dbReference type="CDD" id="cd00130">
    <property type="entry name" value="PAS"/>
    <property type="match status" value="1"/>
</dbReference>
<dbReference type="InterPro" id="IPR000014">
    <property type="entry name" value="PAS"/>
</dbReference>
<evidence type="ECO:0000313" key="13">
    <source>
        <dbReference type="Proteomes" id="UP000186074"/>
    </source>
</evidence>
<dbReference type="KEGG" id="alp:LPB137_11585"/>
<comment type="subcellular location">
    <subcellularLocation>
        <location evidence="2">Cell membrane</location>
        <topology evidence="2">Multi-pass membrane protein</topology>
    </subcellularLocation>
</comment>
<sequence length="752" mass="87835">MELQRERLILFLIRFLPLTLIIILSILLTYFMSINHYDNLQDDRKSIQEKYIEENRIIVESNINSINEYIKKELSLSKNELKKTIQTQVYNAHDIMSSIYKTYKNTKTKNEIKDLIKSALKDIRFNQNRGYFFIYELDGTNIFHPIQSQREGKNFFNAQDINGTYIVQESIDIAKSQNKEGFQNWYFNKVKNDIKEYEKIGFIKKFEPYDWFVGTGEYVEDFISITKDKILTHISILNYHNDSAAFVIDYDENVLVSYNTKYSKSKEYKSKKIDDLNEFITSNKDDNFINKKQKDGNIEYTYLKKVDTLNFLIGLSFDLESAKVSIDKRIQNLENKFAENLKTIFISSLIITILLLIISHFISRYFEGLFNNYKETLSRQNKILNKAQAQAKIGSWEQSNNNDSLVWSNEVYHIFEVSLDHDLSFDDFLSIVHPDDREELQSKFQNSVQNKEEYYFEHRLLFNDGRIKYVIERAEHSYDHNNIHIGTLGTVQDITIRKETLLSIQEQEKIIYNQSKMAAMGEMLGNIAHQWRQPLSTITTCATGSKLQKELDSLSDEQLYSSLDTINSSAQYLSHTIEDFRSFFNPTNNKIAEFKILNTIDKTLTLLTAQFKANEIMVIKDIEDIETISIENELIQVLINIFNNSRDALLNTSEQKRYVFINVSTDENNVVIKIKDNAKGIPLDIIDRVFEPYFTTKHKSKGTGIGLYMSEEIVRAHLNGSIEVKNETFEYEGIEYTGAEFTIKLANLSKDI</sequence>
<evidence type="ECO:0000256" key="7">
    <source>
        <dbReference type="ARBA" id="ARBA00022989"/>
    </source>
</evidence>
<evidence type="ECO:0000256" key="4">
    <source>
        <dbReference type="ARBA" id="ARBA00022475"/>
    </source>
</evidence>
<evidence type="ECO:0000256" key="9">
    <source>
        <dbReference type="SAM" id="Phobius"/>
    </source>
</evidence>
<dbReference type="AlphaFoldDB" id="A0A1P8KPN0"/>
<name>A0A1P8KPN0_9BACT</name>
<dbReference type="InterPro" id="IPR035965">
    <property type="entry name" value="PAS-like_dom_sf"/>
</dbReference>
<dbReference type="EC" id="2.7.13.3" evidence="3"/>
<evidence type="ECO:0000313" key="12">
    <source>
        <dbReference type="EMBL" id="APW66449.1"/>
    </source>
</evidence>
<dbReference type="PROSITE" id="PS50113">
    <property type="entry name" value="PAC"/>
    <property type="match status" value="1"/>
</dbReference>
<dbReference type="InterPro" id="IPR004358">
    <property type="entry name" value="Sig_transdc_His_kin-like_C"/>
</dbReference>